<keyword evidence="2" id="KW-1185">Reference proteome</keyword>
<protein>
    <submittedName>
        <fullName evidence="1">Uncharacterized protein</fullName>
    </submittedName>
</protein>
<dbReference type="Proteomes" id="UP000184267">
    <property type="component" value="Unassembled WGS sequence"/>
</dbReference>
<evidence type="ECO:0000313" key="2">
    <source>
        <dbReference type="Proteomes" id="UP000184267"/>
    </source>
</evidence>
<accession>A0A1M2VV78</accession>
<gene>
    <name evidence="1" type="ORF">TRAPUB_11937</name>
</gene>
<sequence>MARAPISPLALSQRQLSTHSCHPCDADFTVLRTLQQHRSELAGHDARREAVQYGSER</sequence>
<dbReference type="AlphaFoldDB" id="A0A1M2VV78"/>
<dbReference type="EMBL" id="MNAD01000628">
    <property type="protein sequence ID" value="OJT11519.1"/>
    <property type="molecule type" value="Genomic_DNA"/>
</dbReference>
<proteinExistence type="predicted"/>
<reference evidence="1 2" key="1">
    <citation type="submission" date="2016-10" db="EMBL/GenBank/DDBJ databases">
        <title>Genome sequence of the basidiomycete white-rot fungus Trametes pubescens.</title>
        <authorList>
            <person name="Makela M.R."/>
            <person name="Granchi Z."/>
            <person name="Peng M."/>
            <person name="De Vries R.P."/>
            <person name="Grigoriev I."/>
            <person name="Riley R."/>
            <person name="Hilden K."/>
        </authorList>
    </citation>
    <scope>NUCLEOTIDE SEQUENCE [LARGE SCALE GENOMIC DNA]</scope>
    <source>
        <strain evidence="1 2">FBCC735</strain>
    </source>
</reference>
<evidence type="ECO:0000313" key="1">
    <source>
        <dbReference type="EMBL" id="OJT11519.1"/>
    </source>
</evidence>
<comment type="caution">
    <text evidence="1">The sequence shown here is derived from an EMBL/GenBank/DDBJ whole genome shotgun (WGS) entry which is preliminary data.</text>
</comment>
<name>A0A1M2VV78_TRAPU</name>
<organism evidence="1 2">
    <name type="scientific">Trametes pubescens</name>
    <name type="common">White-rot fungus</name>
    <dbReference type="NCBI Taxonomy" id="154538"/>
    <lineage>
        <taxon>Eukaryota</taxon>
        <taxon>Fungi</taxon>
        <taxon>Dikarya</taxon>
        <taxon>Basidiomycota</taxon>
        <taxon>Agaricomycotina</taxon>
        <taxon>Agaricomycetes</taxon>
        <taxon>Polyporales</taxon>
        <taxon>Polyporaceae</taxon>
        <taxon>Trametes</taxon>
    </lineage>
</organism>